<organism evidence="1 2">
    <name type="scientific">Pararge aegeria aegeria</name>
    <dbReference type="NCBI Taxonomy" id="348720"/>
    <lineage>
        <taxon>Eukaryota</taxon>
        <taxon>Metazoa</taxon>
        <taxon>Ecdysozoa</taxon>
        <taxon>Arthropoda</taxon>
        <taxon>Hexapoda</taxon>
        <taxon>Insecta</taxon>
        <taxon>Pterygota</taxon>
        <taxon>Neoptera</taxon>
        <taxon>Endopterygota</taxon>
        <taxon>Lepidoptera</taxon>
        <taxon>Glossata</taxon>
        <taxon>Ditrysia</taxon>
        <taxon>Papilionoidea</taxon>
        <taxon>Nymphalidae</taxon>
        <taxon>Satyrinae</taxon>
        <taxon>Satyrini</taxon>
        <taxon>Parargina</taxon>
        <taxon>Pararge</taxon>
    </lineage>
</organism>
<gene>
    <name evidence="1" type="primary">jg27605</name>
    <name evidence="1" type="ORF">PAEG_LOCUS7671</name>
</gene>
<keyword evidence="2" id="KW-1185">Reference proteome</keyword>
<dbReference type="AlphaFoldDB" id="A0A8S4QY45"/>
<accession>A0A8S4QY45</accession>
<comment type="caution">
    <text evidence="1">The sequence shown here is derived from an EMBL/GenBank/DDBJ whole genome shotgun (WGS) entry which is preliminary data.</text>
</comment>
<protein>
    <submittedName>
        <fullName evidence="1">Jg27605 protein</fullName>
    </submittedName>
</protein>
<evidence type="ECO:0000313" key="2">
    <source>
        <dbReference type="Proteomes" id="UP000838756"/>
    </source>
</evidence>
<dbReference type="Proteomes" id="UP000838756">
    <property type="component" value="Unassembled WGS sequence"/>
</dbReference>
<proteinExistence type="predicted"/>
<dbReference type="EMBL" id="CAKXAJ010022544">
    <property type="protein sequence ID" value="CAH2227142.1"/>
    <property type="molecule type" value="Genomic_DNA"/>
</dbReference>
<reference evidence="1" key="1">
    <citation type="submission" date="2022-03" db="EMBL/GenBank/DDBJ databases">
        <authorList>
            <person name="Lindestad O."/>
        </authorList>
    </citation>
    <scope>NUCLEOTIDE SEQUENCE</scope>
</reference>
<sequence length="144" mass="15395">MIFPKCSNLEGNPDSLELGTEVEYGLGRTNGSGGGCASAEFVRVLPRGSIPVAKPLEPSIHGTVTRTLRALNPDQAKYSGGCPRRKRTSAMPVEAVQAPSTQVQPSTAISIAKLREPSSRTLRILNPDQATHLGKYFLKPLALQ</sequence>
<evidence type="ECO:0000313" key="1">
    <source>
        <dbReference type="EMBL" id="CAH2227142.1"/>
    </source>
</evidence>
<name>A0A8S4QY45_9NEOP</name>
<dbReference type="OrthoDB" id="74319at2759"/>